<keyword evidence="4" id="KW-1185">Reference proteome</keyword>
<accession>A0ABT2GKK5</accession>
<keyword evidence="2" id="KW-0472">Membrane</keyword>
<keyword evidence="2" id="KW-1133">Transmembrane helix</keyword>
<reference evidence="3" key="1">
    <citation type="submission" date="2022-08" db="EMBL/GenBank/DDBJ databases">
        <authorList>
            <person name="Deng Y."/>
            <person name="Han X.-F."/>
            <person name="Zhang Y.-Q."/>
        </authorList>
    </citation>
    <scope>NUCLEOTIDE SEQUENCE</scope>
    <source>
        <strain evidence="3">CPCC 205763</strain>
    </source>
</reference>
<feature type="transmembrane region" description="Helical" evidence="2">
    <location>
        <begin position="176"/>
        <end position="195"/>
    </location>
</feature>
<feature type="transmembrane region" description="Helical" evidence="2">
    <location>
        <begin position="12"/>
        <end position="37"/>
    </location>
</feature>
<keyword evidence="2" id="KW-0812">Transmembrane</keyword>
<sequence length="472" mass="50142">MVSSQRYRSSGGAGLSAGTILLSVTSLGLVGFFIWLAAGDKDVAWVIFMGLVAITSFAFVLMDKPIHLAVLLFTASLLQRALGAIFENPNALLLDDLVLVSVALWVVSQFLRRRNISSRTVVFILVFFLIMAVAFVQATNTSIAIYQLRQILVPVILVLFGMCLTKEQVQKLTPFVIFLGVIGALYAAFELLGVYPVDPAGYSGFQSTGPTLSYGRDLPGFYYYYLPDGEALIRTGGLLLNPPSFGMYCGAAFMWVWLDPGRRSMAANLSLSAILLFGAISSFSRGGFVILALAILQPFLTRKSGQLAFILVAAVIGFVALQEFSDDGQSGRHVDGAFYGFQYALTHPIGGGFGRVGNAVASLTGESTDAGESLAAIFLAAAGWFGILVIAYLIYRGVRAGRTMNGAALTAAVLVALLSETAGGLDATGTLWILAGTALGYGSRAQLPVGGADIDEPDSRSSTPIITTTRRR</sequence>
<comment type="caution">
    <text evidence="3">The sequence shown here is derived from an EMBL/GenBank/DDBJ whole genome shotgun (WGS) entry which is preliminary data.</text>
</comment>
<evidence type="ECO:0000256" key="1">
    <source>
        <dbReference type="SAM" id="MobiDB-lite"/>
    </source>
</evidence>
<feature type="transmembrane region" description="Helical" evidence="2">
    <location>
        <begin position="120"/>
        <end position="138"/>
    </location>
</feature>
<protein>
    <recommendedName>
        <fullName evidence="5">O-antigen ligase domain-containing protein</fullName>
    </recommendedName>
</protein>
<feature type="region of interest" description="Disordered" evidence="1">
    <location>
        <begin position="452"/>
        <end position="472"/>
    </location>
</feature>
<feature type="transmembrane region" description="Helical" evidence="2">
    <location>
        <begin position="68"/>
        <end position="86"/>
    </location>
</feature>
<evidence type="ECO:0000313" key="4">
    <source>
        <dbReference type="Proteomes" id="UP001165584"/>
    </source>
</evidence>
<feature type="transmembrane region" description="Helical" evidence="2">
    <location>
        <begin position="92"/>
        <end position="108"/>
    </location>
</feature>
<feature type="transmembrane region" description="Helical" evidence="2">
    <location>
        <begin position="144"/>
        <end position="164"/>
    </location>
</feature>
<feature type="transmembrane region" description="Helical" evidence="2">
    <location>
        <begin position="374"/>
        <end position="395"/>
    </location>
</feature>
<feature type="transmembrane region" description="Helical" evidence="2">
    <location>
        <begin position="307"/>
        <end position="324"/>
    </location>
</feature>
<evidence type="ECO:0000313" key="3">
    <source>
        <dbReference type="EMBL" id="MCS5716759.1"/>
    </source>
</evidence>
<feature type="transmembrane region" description="Helical" evidence="2">
    <location>
        <begin position="270"/>
        <end position="295"/>
    </location>
</feature>
<proteinExistence type="predicted"/>
<dbReference type="Proteomes" id="UP001165584">
    <property type="component" value="Unassembled WGS sequence"/>
</dbReference>
<name>A0ABT2GKK5_9MICO</name>
<evidence type="ECO:0000256" key="2">
    <source>
        <dbReference type="SAM" id="Phobius"/>
    </source>
</evidence>
<gene>
    <name evidence="3" type="ORF">N1027_01265</name>
</gene>
<dbReference type="RefSeq" id="WP_259504249.1">
    <property type="nucleotide sequence ID" value="NZ_JANLCM010000001.1"/>
</dbReference>
<dbReference type="EMBL" id="JANLCM010000001">
    <property type="protein sequence ID" value="MCS5716759.1"/>
    <property type="molecule type" value="Genomic_DNA"/>
</dbReference>
<organism evidence="3 4">
    <name type="scientific">Herbiconiux aconitum</name>
    <dbReference type="NCBI Taxonomy" id="2970913"/>
    <lineage>
        <taxon>Bacteria</taxon>
        <taxon>Bacillati</taxon>
        <taxon>Actinomycetota</taxon>
        <taxon>Actinomycetes</taxon>
        <taxon>Micrococcales</taxon>
        <taxon>Microbacteriaceae</taxon>
        <taxon>Herbiconiux</taxon>
    </lineage>
</organism>
<feature type="compositionally biased region" description="Low complexity" evidence="1">
    <location>
        <begin position="460"/>
        <end position="472"/>
    </location>
</feature>
<feature type="transmembrane region" description="Helical" evidence="2">
    <location>
        <begin position="43"/>
        <end position="61"/>
    </location>
</feature>
<evidence type="ECO:0008006" key="5">
    <source>
        <dbReference type="Google" id="ProtNLM"/>
    </source>
</evidence>